<dbReference type="InterPro" id="IPR032675">
    <property type="entry name" value="LRR_dom_sf"/>
</dbReference>
<evidence type="ECO:0000313" key="4">
    <source>
        <dbReference type="Ensembl" id="ENSLLEP00000042406.1"/>
    </source>
</evidence>
<evidence type="ECO:0000313" key="5">
    <source>
        <dbReference type="Proteomes" id="UP000694569"/>
    </source>
</evidence>
<feature type="region of interest" description="Disordered" evidence="3">
    <location>
        <begin position="279"/>
        <end position="337"/>
    </location>
</feature>
<keyword evidence="2" id="KW-0677">Repeat</keyword>
<dbReference type="PANTHER" id="PTHR45752">
    <property type="entry name" value="LEUCINE-RICH REPEAT-CONTAINING"/>
    <property type="match status" value="1"/>
</dbReference>
<sequence>MKVSKEGLGCHSNKSKLPDTLDLSKRNLHCITEDLFHSTPNLQNLHLESNFLCSIPENLFLQLQNLVWLDLRYNKIICLPPTIGNLRNLKYLLLEGNPIKALPVELGNLSTLKALNLRHCPLDFPPEDVVHQGLDSILSFLRNARTEDCLSSEPDDLKMPAIEKLQLEELKSSLDLSECGNEEERIQFEILRNKIIKQEEMEEIAQNQAFRLQSVPHRTRIKTRAQKGVFITKSRYSVHTEESKALRHAEEAERLAAIHQRQRAQEALKEWQKQTKLMKHNRKNNHSEVPAAVPPYATDLDSHQSKENSDKKKTHAAEKREMTPRGASAKSMRDIRVENRIRQHIQSMQERKRNPRGTAQEQLEAAKKDLEVATLLHAEVLQQKRETGNPLEYRFTAFTGDISPRPSTQTKPQNIMRETIS</sequence>
<organism evidence="4 5">
    <name type="scientific">Leptobrachium leishanense</name>
    <name type="common">Leishan spiny toad</name>
    <dbReference type="NCBI Taxonomy" id="445787"/>
    <lineage>
        <taxon>Eukaryota</taxon>
        <taxon>Metazoa</taxon>
        <taxon>Chordata</taxon>
        <taxon>Craniata</taxon>
        <taxon>Vertebrata</taxon>
        <taxon>Euteleostomi</taxon>
        <taxon>Amphibia</taxon>
        <taxon>Batrachia</taxon>
        <taxon>Anura</taxon>
        <taxon>Pelobatoidea</taxon>
        <taxon>Megophryidae</taxon>
        <taxon>Leptobrachium</taxon>
    </lineage>
</organism>
<reference evidence="4" key="1">
    <citation type="submission" date="2025-08" db="UniProtKB">
        <authorList>
            <consortium name="Ensembl"/>
        </authorList>
    </citation>
    <scope>IDENTIFICATION</scope>
</reference>
<dbReference type="Proteomes" id="UP000694569">
    <property type="component" value="Unplaced"/>
</dbReference>
<dbReference type="OrthoDB" id="2021138at2759"/>
<accession>A0A8C5QVZ1</accession>
<reference evidence="4" key="2">
    <citation type="submission" date="2025-09" db="UniProtKB">
        <authorList>
            <consortium name="Ensembl"/>
        </authorList>
    </citation>
    <scope>IDENTIFICATION</scope>
</reference>
<feature type="compositionally biased region" description="Basic and acidic residues" evidence="3">
    <location>
        <begin position="300"/>
        <end position="323"/>
    </location>
</feature>
<evidence type="ECO:0000256" key="3">
    <source>
        <dbReference type="SAM" id="MobiDB-lite"/>
    </source>
</evidence>
<dbReference type="InterPro" id="IPR003591">
    <property type="entry name" value="Leu-rich_rpt_typical-subtyp"/>
</dbReference>
<feature type="region of interest" description="Disordered" evidence="3">
    <location>
        <begin position="398"/>
        <end position="421"/>
    </location>
</feature>
<keyword evidence="5" id="KW-1185">Reference proteome</keyword>
<evidence type="ECO:0000256" key="1">
    <source>
        <dbReference type="ARBA" id="ARBA00022614"/>
    </source>
</evidence>
<dbReference type="Pfam" id="PF13855">
    <property type="entry name" value="LRR_8"/>
    <property type="match status" value="1"/>
</dbReference>
<dbReference type="InterPro" id="IPR001611">
    <property type="entry name" value="Leu-rich_rpt"/>
</dbReference>
<keyword evidence="1" id="KW-0433">Leucine-rich repeat</keyword>
<dbReference type="SMART" id="SM00369">
    <property type="entry name" value="LRR_TYP"/>
    <property type="match status" value="3"/>
</dbReference>
<proteinExistence type="predicted"/>
<protein>
    <submittedName>
        <fullName evidence="4">Leucine rich repeat containing 27</fullName>
    </submittedName>
</protein>
<evidence type="ECO:0000256" key="2">
    <source>
        <dbReference type="ARBA" id="ARBA00022737"/>
    </source>
</evidence>
<dbReference type="PROSITE" id="PS51450">
    <property type="entry name" value="LRR"/>
    <property type="match status" value="1"/>
</dbReference>
<dbReference type="GeneTree" id="ENSGT00390000007203"/>
<dbReference type="PANTHER" id="PTHR45752:SF187">
    <property type="entry name" value="LEUCINE-RICH REPEAT AND IQ DOMAIN-CONTAINING PROTEIN 4"/>
    <property type="match status" value="1"/>
</dbReference>
<dbReference type="Ensembl" id="ENSLLET00000044093.1">
    <property type="protein sequence ID" value="ENSLLEP00000042406.1"/>
    <property type="gene ID" value="ENSLLEG00000026967.1"/>
</dbReference>
<dbReference type="AlphaFoldDB" id="A0A8C5QVZ1"/>
<name>A0A8C5QVZ1_9ANUR</name>
<dbReference type="Gene3D" id="3.80.10.10">
    <property type="entry name" value="Ribonuclease Inhibitor"/>
    <property type="match status" value="1"/>
</dbReference>
<dbReference type="SUPFAM" id="SSF52058">
    <property type="entry name" value="L domain-like"/>
    <property type="match status" value="1"/>
</dbReference>
<dbReference type="InterPro" id="IPR050715">
    <property type="entry name" value="LRR-SigEffector_domain"/>
</dbReference>
<gene>
    <name evidence="4" type="primary">LRRC27</name>
</gene>